<dbReference type="EMBL" id="CM029037">
    <property type="protein sequence ID" value="KAG2658938.1"/>
    <property type="molecule type" value="Genomic_DNA"/>
</dbReference>
<name>A0A8T0XJ28_PANVG</name>
<proteinExistence type="predicted"/>
<accession>A0A8T0XJ28</accession>
<dbReference type="Proteomes" id="UP000823388">
    <property type="component" value="Chromosome 1K"/>
</dbReference>
<keyword evidence="2" id="KW-1185">Reference proteome</keyword>
<dbReference type="AlphaFoldDB" id="A0A8T0XJ28"/>
<reference evidence="1" key="1">
    <citation type="submission" date="2020-05" db="EMBL/GenBank/DDBJ databases">
        <title>WGS assembly of Panicum virgatum.</title>
        <authorList>
            <person name="Lovell J.T."/>
            <person name="Jenkins J."/>
            <person name="Shu S."/>
            <person name="Juenger T.E."/>
            <person name="Schmutz J."/>
        </authorList>
    </citation>
    <scope>NUCLEOTIDE SEQUENCE</scope>
    <source>
        <strain evidence="1">AP13</strain>
    </source>
</reference>
<evidence type="ECO:0000313" key="1">
    <source>
        <dbReference type="EMBL" id="KAG2658938.1"/>
    </source>
</evidence>
<evidence type="ECO:0000313" key="2">
    <source>
        <dbReference type="Proteomes" id="UP000823388"/>
    </source>
</evidence>
<organism evidence="1 2">
    <name type="scientific">Panicum virgatum</name>
    <name type="common">Blackwell switchgrass</name>
    <dbReference type="NCBI Taxonomy" id="38727"/>
    <lineage>
        <taxon>Eukaryota</taxon>
        <taxon>Viridiplantae</taxon>
        <taxon>Streptophyta</taxon>
        <taxon>Embryophyta</taxon>
        <taxon>Tracheophyta</taxon>
        <taxon>Spermatophyta</taxon>
        <taxon>Magnoliopsida</taxon>
        <taxon>Liliopsida</taxon>
        <taxon>Poales</taxon>
        <taxon>Poaceae</taxon>
        <taxon>PACMAD clade</taxon>
        <taxon>Panicoideae</taxon>
        <taxon>Panicodae</taxon>
        <taxon>Paniceae</taxon>
        <taxon>Panicinae</taxon>
        <taxon>Panicum</taxon>
        <taxon>Panicum sect. Hiantes</taxon>
    </lineage>
</organism>
<protein>
    <submittedName>
        <fullName evidence="1">Uncharacterized protein</fullName>
    </submittedName>
</protein>
<sequence length="109" mass="11734">MAHLFDSTPTRSRVRALSSLLLRCLDAPSAPPIAILDSAMDLGSGGATGRRGGGEGSNGNREDIFELRLGLQRCEQDQGICDCRADLQEAILLELLCSDERAICFQLDV</sequence>
<comment type="caution">
    <text evidence="1">The sequence shown here is derived from an EMBL/GenBank/DDBJ whole genome shotgun (WGS) entry which is preliminary data.</text>
</comment>
<gene>
    <name evidence="1" type="ORF">PVAP13_1KG297900</name>
</gene>